<feature type="binding site" evidence="4">
    <location>
        <position position="185"/>
    </location>
    <ligand>
        <name>molybdate</name>
        <dbReference type="ChEBI" id="CHEBI:36264"/>
    </ligand>
</feature>
<dbReference type="Gene3D" id="3.40.190.10">
    <property type="entry name" value="Periplasmic binding protein-like II"/>
    <property type="match status" value="2"/>
</dbReference>
<keyword evidence="2 4" id="KW-0479">Metal-binding</keyword>
<evidence type="ECO:0000313" key="6">
    <source>
        <dbReference type="EMBL" id="OAP86601.1"/>
    </source>
</evidence>
<dbReference type="GO" id="GO:0015689">
    <property type="term" value="P:molybdate ion transport"/>
    <property type="evidence" value="ECO:0007669"/>
    <property type="project" value="InterPro"/>
</dbReference>
<feature type="binding site" evidence="4">
    <location>
        <position position="49"/>
    </location>
    <ligand>
        <name>molybdate</name>
        <dbReference type="ChEBI" id="CHEBI:36264"/>
    </ligand>
</feature>
<dbReference type="STRING" id="1823756.A4H34_05595"/>
<organism evidence="6 7">
    <name type="scientific">Peptidiphaga gingivicola</name>
    <dbReference type="NCBI Taxonomy" id="2741497"/>
    <lineage>
        <taxon>Bacteria</taxon>
        <taxon>Bacillati</taxon>
        <taxon>Actinomycetota</taxon>
        <taxon>Actinomycetes</taxon>
        <taxon>Actinomycetales</taxon>
        <taxon>Actinomycetaceae</taxon>
        <taxon>Peptidiphaga</taxon>
    </lineage>
</organism>
<dbReference type="PIRSF" id="PIRSF004846">
    <property type="entry name" value="ModA"/>
    <property type="match status" value="1"/>
</dbReference>
<dbReference type="PANTHER" id="PTHR30632:SF0">
    <property type="entry name" value="SULFATE-BINDING PROTEIN"/>
    <property type="match status" value="1"/>
</dbReference>
<dbReference type="SUPFAM" id="SSF53850">
    <property type="entry name" value="Periplasmic binding protein-like II"/>
    <property type="match status" value="1"/>
</dbReference>
<feature type="binding site" evidence="4">
    <location>
        <position position="203"/>
    </location>
    <ligand>
        <name>molybdate</name>
        <dbReference type="ChEBI" id="CHEBI:36264"/>
    </ligand>
</feature>
<name>A0A179B647_9ACTO</name>
<dbReference type="AlphaFoldDB" id="A0A179B647"/>
<reference evidence="6 7" key="1">
    <citation type="submission" date="2016-04" db="EMBL/GenBank/DDBJ databases">
        <title>Peptidophaga gingivicola gen. nov., sp. nov., isolated from human subgingival plaque.</title>
        <authorList>
            <person name="Beall C.J."/>
            <person name="Mokrzan E.M."/>
            <person name="Griffen A.L."/>
            <person name="Leys E.J."/>
        </authorList>
    </citation>
    <scope>NUCLEOTIDE SEQUENCE [LARGE SCALE GENOMIC DNA]</scope>
    <source>
        <strain evidence="6 7">BA112</strain>
    </source>
</reference>
<dbReference type="EMBL" id="LVZK01000001">
    <property type="protein sequence ID" value="OAP86601.1"/>
    <property type="molecule type" value="Genomic_DNA"/>
</dbReference>
<dbReference type="GO" id="GO:0030973">
    <property type="term" value="F:molybdate ion binding"/>
    <property type="evidence" value="ECO:0007669"/>
    <property type="project" value="TreeGrafter"/>
</dbReference>
<evidence type="ECO:0000256" key="2">
    <source>
        <dbReference type="ARBA" id="ARBA00022723"/>
    </source>
</evidence>
<comment type="similarity">
    <text evidence="1">Belongs to the bacterial solute-binding protein ModA family.</text>
</comment>
<dbReference type="RefSeq" id="WP_064231331.1">
    <property type="nucleotide sequence ID" value="NZ_LVZK01000001.1"/>
</dbReference>
<dbReference type="PROSITE" id="PS51257">
    <property type="entry name" value="PROKAR_LIPOPROTEIN"/>
    <property type="match status" value="1"/>
</dbReference>
<dbReference type="NCBIfam" id="TIGR01256">
    <property type="entry name" value="modA"/>
    <property type="match status" value="1"/>
</dbReference>
<comment type="caution">
    <text evidence="6">The sequence shown here is derived from an EMBL/GenBank/DDBJ whole genome shotgun (WGS) entry which is preliminary data.</text>
</comment>
<protein>
    <submittedName>
        <fullName evidence="6">Molybdate-binding protein</fullName>
    </submittedName>
</protein>
<accession>A0A179B647</accession>
<dbReference type="PANTHER" id="PTHR30632">
    <property type="entry name" value="MOLYBDATE-BINDING PERIPLASMIC PROTEIN"/>
    <property type="match status" value="1"/>
</dbReference>
<keyword evidence="3 5" id="KW-0732">Signal</keyword>
<dbReference type="InterPro" id="IPR050682">
    <property type="entry name" value="ModA/WtpA"/>
</dbReference>
<feature type="binding site" evidence="4">
    <location>
        <position position="77"/>
    </location>
    <ligand>
        <name>molybdate</name>
        <dbReference type="ChEBI" id="CHEBI:36264"/>
    </ligand>
</feature>
<keyword evidence="4" id="KW-0500">Molybdenum</keyword>
<dbReference type="OrthoDB" id="9785015at2"/>
<feature type="signal peptide" evidence="5">
    <location>
        <begin position="1"/>
        <end position="23"/>
    </location>
</feature>
<evidence type="ECO:0000256" key="5">
    <source>
        <dbReference type="SAM" id="SignalP"/>
    </source>
</evidence>
<evidence type="ECO:0000313" key="7">
    <source>
        <dbReference type="Proteomes" id="UP000078368"/>
    </source>
</evidence>
<dbReference type="Proteomes" id="UP000078368">
    <property type="component" value="Unassembled WGS sequence"/>
</dbReference>
<keyword evidence="7" id="KW-1185">Reference proteome</keyword>
<dbReference type="Pfam" id="PF13531">
    <property type="entry name" value="SBP_bac_11"/>
    <property type="match status" value="1"/>
</dbReference>
<evidence type="ECO:0000256" key="3">
    <source>
        <dbReference type="ARBA" id="ARBA00022729"/>
    </source>
</evidence>
<dbReference type="InterPro" id="IPR005950">
    <property type="entry name" value="ModA"/>
</dbReference>
<feature type="chain" id="PRO_5008099007" evidence="5">
    <location>
        <begin position="24"/>
        <end position="272"/>
    </location>
</feature>
<evidence type="ECO:0000256" key="1">
    <source>
        <dbReference type="ARBA" id="ARBA00009175"/>
    </source>
</evidence>
<sequence length="272" mass="27819">MHRRIAAVFGAALLFLSACSDDAASNSTGSPSGGASGKAAKVNVFAAASLKESFGEMEKKFESAHPDVDLVFNFAGSQELVEQINSGAPADVVATANTTTMDALKSGGKVADTKIFASNTLVLITPKGNPAKVTGLNSSLDKAKLVICTPKASAGGKTVPCGTATAELVKKLGVKLNPVSEEQKVTDVRSKVISGEADAGIVYRTDAVAGGKEVETIEIPGADKIVNDYPVGVVKASKNSSKAKAFAEYVTSREGQATLKKHGFNEAGAGGR</sequence>
<gene>
    <name evidence="6" type="ORF">A4H34_05595</name>
</gene>
<proteinExistence type="inferred from homology"/>
<dbReference type="GO" id="GO:0046872">
    <property type="term" value="F:metal ion binding"/>
    <property type="evidence" value="ECO:0007669"/>
    <property type="project" value="UniProtKB-KW"/>
</dbReference>
<evidence type="ECO:0000256" key="4">
    <source>
        <dbReference type="PIRSR" id="PIRSR004846-1"/>
    </source>
</evidence>